<evidence type="ECO:0000256" key="7">
    <source>
        <dbReference type="ARBA" id="ARBA00022741"/>
    </source>
</evidence>
<dbReference type="InterPro" id="IPR015803">
    <property type="entry name" value="Cys-tRNA-ligase"/>
</dbReference>
<keyword evidence="6 13" id="KW-0479">Metal-binding</keyword>
<evidence type="ECO:0000256" key="6">
    <source>
        <dbReference type="ARBA" id="ARBA00022723"/>
    </source>
</evidence>
<keyword evidence="8 13" id="KW-0862">Zinc</keyword>
<dbReference type="AlphaFoldDB" id="A0A4R1N707"/>
<dbReference type="GO" id="GO:0005829">
    <property type="term" value="C:cytosol"/>
    <property type="evidence" value="ECO:0007669"/>
    <property type="project" value="TreeGrafter"/>
</dbReference>
<dbReference type="SMART" id="SM00840">
    <property type="entry name" value="DALR_2"/>
    <property type="match status" value="1"/>
</dbReference>
<comment type="subcellular location">
    <subcellularLocation>
        <location evidence="1 13">Cytoplasm</location>
    </subcellularLocation>
</comment>
<dbReference type="HAMAP" id="MF_00041">
    <property type="entry name" value="Cys_tRNA_synth"/>
    <property type="match status" value="1"/>
</dbReference>
<evidence type="ECO:0000256" key="12">
    <source>
        <dbReference type="ARBA" id="ARBA00047398"/>
    </source>
</evidence>
<dbReference type="OrthoDB" id="9815130at2"/>
<reference evidence="16 17" key="1">
    <citation type="submission" date="2019-03" db="EMBL/GenBank/DDBJ databases">
        <title>Genomic Encyclopedia of Type Strains, Phase IV (KMG-IV): sequencing the most valuable type-strain genomes for metagenomic binning, comparative biology and taxonomic classification.</title>
        <authorList>
            <person name="Goeker M."/>
        </authorList>
    </citation>
    <scope>NUCLEOTIDE SEQUENCE [LARGE SCALE GENOMIC DNA]</scope>
    <source>
        <strain evidence="16 17">DSM 24176</strain>
    </source>
</reference>
<evidence type="ECO:0000256" key="4">
    <source>
        <dbReference type="ARBA" id="ARBA00022490"/>
    </source>
</evidence>
<feature type="binding site" evidence="13">
    <location>
        <position position="27"/>
    </location>
    <ligand>
        <name>Zn(2+)</name>
        <dbReference type="ChEBI" id="CHEBI:29105"/>
    </ligand>
</feature>
<feature type="binding site" evidence="13">
    <location>
        <position position="232"/>
    </location>
    <ligand>
        <name>Zn(2+)</name>
        <dbReference type="ChEBI" id="CHEBI:29105"/>
    </ligand>
</feature>
<dbReference type="Pfam" id="PF01406">
    <property type="entry name" value="tRNA-synt_1e"/>
    <property type="match status" value="1"/>
</dbReference>
<keyword evidence="5 13" id="KW-0436">Ligase</keyword>
<feature type="coiled-coil region" evidence="14">
    <location>
        <begin position="402"/>
        <end position="440"/>
    </location>
</feature>
<dbReference type="SUPFAM" id="SSF47323">
    <property type="entry name" value="Anticodon-binding domain of a subclass of class I aminoacyl-tRNA synthetases"/>
    <property type="match status" value="1"/>
</dbReference>
<feature type="binding site" evidence="13">
    <location>
        <position position="236"/>
    </location>
    <ligand>
        <name>Zn(2+)</name>
        <dbReference type="ChEBI" id="CHEBI:29105"/>
    </ligand>
</feature>
<dbReference type="Proteomes" id="UP000294545">
    <property type="component" value="Unassembled WGS sequence"/>
</dbReference>
<keyword evidence="11 13" id="KW-0030">Aminoacyl-tRNA synthetase</keyword>
<dbReference type="PANTHER" id="PTHR10890:SF3">
    <property type="entry name" value="CYSTEINE--TRNA LIGASE, CYTOPLASMIC"/>
    <property type="match status" value="1"/>
</dbReference>
<dbReference type="Gene3D" id="3.40.50.620">
    <property type="entry name" value="HUPs"/>
    <property type="match status" value="1"/>
</dbReference>
<dbReference type="GO" id="GO:0004817">
    <property type="term" value="F:cysteine-tRNA ligase activity"/>
    <property type="evidence" value="ECO:0007669"/>
    <property type="project" value="UniProtKB-UniRule"/>
</dbReference>
<dbReference type="GO" id="GO:0008270">
    <property type="term" value="F:zinc ion binding"/>
    <property type="evidence" value="ECO:0007669"/>
    <property type="project" value="UniProtKB-UniRule"/>
</dbReference>
<keyword evidence="4 13" id="KW-0963">Cytoplasm</keyword>
<dbReference type="InterPro" id="IPR032678">
    <property type="entry name" value="tRNA-synt_1_cat_dom"/>
</dbReference>
<dbReference type="EMBL" id="SMGQ01000011">
    <property type="protein sequence ID" value="TCK98829.1"/>
    <property type="molecule type" value="Genomic_DNA"/>
</dbReference>
<dbReference type="PROSITE" id="PS50151">
    <property type="entry name" value="UVR"/>
    <property type="match status" value="1"/>
</dbReference>
<evidence type="ECO:0000256" key="10">
    <source>
        <dbReference type="ARBA" id="ARBA00022917"/>
    </source>
</evidence>
<feature type="short sequence motif" description="'HIGH' region" evidence="13">
    <location>
        <begin position="29"/>
        <end position="39"/>
    </location>
</feature>
<dbReference type="Gene3D" id="1.20.120.1910">
    <property type="entry name" value="Cysteine-tRNA ligase, C-terminal anti-codon recognition domain"/>
    <property type="match status" value="1"/>
</dbReference>
<dbReference type="FunFam" id="3.40.50.620:FF:000009">
    <property type="entry name" value="Cysteine--tRNA ligase"/>
    <property type="match status" value="1"/>
</dbReference>
<dbReference type="InterPro" id="IPR009080">
    <property type="entry name" value="tRNAsynth_Ia_anticodon-bd"/>
</dbReference>
<proteinExistence type="inferred from homology"/>
<dbReference type="Pfam" id="PF23493">
    <property type="entry name" value="CysS_C"/>
    <property type="match status" value="1"/>
</dbReference>
<feature type="binding site" evidence="13">
    <location>
        <position position="207"/>
    </location>
    <ligand>
        <name>Zn(2+)</name>
        <dbReference type="ChEBI" id="CHEBI:29105"/>
    </ligand>
</feature>
<accession>A0A4R1N707</accession>
<feature type="short sequence motif" description="'KMSKS' region" evidence="13">
    <location>
        <begin position="264"/>
        <end position="268"/>
    </location>
</feature>
<dbReference type="InterPro" id="IPR056411">
    <property type="entry name" value="CysS_C"/>
</dbReference>
<evidence type="ECO:0000256" key="14">
    <source>
        <dbReference type="SAM" id="Coils"/>
    </source>
</evidence>
<dbReference type="RefSeq" id="WP_132281973.1">
    <property type="nucleotide sequence ID" value="NZ_SMGQ01000011.1"/>
</dbReference>
<dbReference type="CDD" id="cd00672">
    <property type="entry name" value="CysRS_core"/>
    <property type="match status" value="1"/>
</dbReference>
<dbReference type="NCBIfam" id="TIGR00435">
    <property type="entry name" value="cysS"/>
    <property type="match status" value="1"/>
</dbReference>
<evidence type="ECO:0000256" key="2">
    <source>
        <dbReference type="ARBA" id="ARBA00005594"/>
    </source>
</evidence>
<dbReference type="PANTHER" id="PTHR10890">
    <property type="entry name" value="CYSTEINYL-TRNA SYNTHETASE"/>
    <property type="match status" value="1"/>
</dbReference>
<evidence type="ECO:0000256" key="5">
    <source>
        <dbReference type="ARBA" id="ARBA00022598"/>
    </source>
</evidence>
<evidence type="ECO:0000256" key="3">
    <source>
        <dbReference type="ARBA" id="ARBA00011245"/>
    </source>
</evidence>
<dbReference type="GO" id="GO:0006423">
    <property type="term" value="P:cysteinyl-tRNA aminoacylation"/>
    <property type="evidence" value="ECO:0007669"/>
    <property type="project" value="UniProtKB-UniRule"/>
</dbReference>
<dbReference type="InterPro" id="IPR014729">
    <property type="entry name" value="Rossmann-like_a/b/a_fold"/>
</dbReference>
<dbReference type="PRINTS" id="PR00983">
    <property type="entry name" value="TRNASYNTHCYS"/>
</dbReference>
<comment type="subunit">
    <text evidence="3 13">Monomer.</text>
</comment>
<feature type="domain" description="UVR" evidence="15">
    <location>
        <begin position="417"/>
        <end position="448"/>
    </location>
</feature>
<protein>
    <recommendedName>
        <fullName evidence="13">Cysteine--tRNA ligase</fullName>
        <ecNumber evidence="13">6.1.1.16</ecNumber>
    </recommendedName>
    <alternativeName>
        <fullName evidence="13">Cysteinyl-tRNA synthetase</fullName>
        <shortName evidence="13">CysRS</shortName>
    </alternativeName>
</protein>
<dbReference type="EC" id="6.1.1.16" evidence="13"/>
<organism evidence="16 17">
    <name type="scientific">Natranaerovirga hydrolytica</name>
    <dbReference type="NCBI Taxonomy" id="680378"/>
    <lineage>
        <taxon>Bacteria</taxon>
        <taxon>Bacillati</taxon>
        <taxon>Bacillota</taxon>
        <taxon>Clostridia</taxon>
        <taxon>Lachnospirales</taxon>
        <taxon>Natranaerovirgaceae</taxon>
        <taxon>Natranaerovirga</taxon>
    </lineage>
</organism>
<gene>
    <name evidence="13" type="primary">cysS</name>
    <name evidence="16" type="ORF">EDC19_1271</name>
</gene>
<comment type="similarity">
    <text evidence="2 13">Belongs to the class-I aminoacyl-tRNA synthetase family.</text>
</comment>
<comment type="caution">
    <text evidence="16">The sequence shown here is derived from an EMBL/GenBank/DDBJ whole genome shotgun (WGS) entry which is preliminary data.</text>
</comment>
<evidence type="ECO:0000259" key="15">
    <source>
        <dbReference type="PROSITE" id="PS50151"/>
    </source>
</evidence>
<keyword evidence="17" id="KW-1185">Reference proteome</keyword>
<evidence type="ECO:0000256" key="9">
    <source>
        <dbReference type="ARBA" id="ARBA00022840"/>
    </source>
</evidence>
<dbReference type="InterPro" id="IPR001943">
    <property type="entry name" value="UVR_dom"/>
</dbReference>
<sequence length="465" mass="54554">MRLYNTLTKQMEEFIPIEEGKVKMYVCGPTVYDYIHIGNARPYIVFDTIRRYFEYKGYEVNYVQNFTDIDDKIIEKSKRENIPSKEVAEKYIKEALRDADGLNVKRATKHPKATEEISEMVTMIEKLIQKGYAYEKEGTVYFRTKKFETYGKLSNKKIEDLEAGARIAVNEDKEDPMDFVLWKPKKENEPVWQSPWGEGRPGWHIECSVMARNYLGEQIDIHAGGEDLVFPHHENEIAQSEAANGKNFAKYWIHNAFLNIDNRKMSKSEGNFFTVREVANEFSYDILRFFMLNAHYRSPLNFSRELMESAASSLERIKTAVFNLNYIIEHSETHDLTKTEIDNEKHLKIYVDKFEKAMEDDFNTADAIAAIFELVRFANSNVTHESSKDFAQIVKNTITQLCETLALNVEETKELLEEDIEELIRQRQEARKNKDFKKADEIRDELKEKGILIEDTREGMRWKRI</sequence>
<dbReference type="SUPFAM" id="SSF52374">
    <property type="entry name" value="Nucleotidylyl transferase"/>
    <property type="match status" value="1"/>
</dbReference>
<comment type="cofactor">
    <cofactor evidence="13">
        <name>Zn(2+)</name>
        <dbReference type="ChEBI" id="CHEBI:29105"/>
    </cofactor>
    <text evidence="13">Binds 1 zinc ion per subunit.</text>
</comment>
<comment type="catalytic activity">
    <reaction evidence="12 13">
        <text>tRNA(Cys) + L-cysteine + ATP = L-cysteinyl-tRNA(Cys) + AMP + diphosphate</text>
        <dbReference type="Rhea" id="RHEA:17773"/>
        <dbReference type="Rhea" id="RHEA-COMP:9661"/>
        <dbReference type="Rhea" id="RHEA-COMP:9679"/>
        <dbReference type="ChEBI" id="CHEBI:30616"/>
        <dbReference type="ChEBI" id="CHEBI:33019"/>
        <dbReference type="ChEBI" id="CHEBI:35235"/>
        <dbReference type="ChEBI" id="CHEBI:78442"/>
        <dbReference type="ChEBI" id="CHEBI:78517"/>
        <dbReference type="ChEBI" id="CHEBI:456215"/>
        <dbReference type="EC" id="6.1.1.16"/>
    </reaction>
</comment>
<feature type="binding site" evidence="13">
    <location>
        <position position="267"/>
    </location>
    <ligand>
        <name>ATP</name>
        <dbReference type="ChEBI" id="CHEBI:30616"/>
    </ligand>
</feature>
<evidence type="ECO:0000256" key="1">
    <source>
        <dbReference type="ARBA" id="ARBA00004496"/>
    </source>
</evidence>
<evidence type="ECO:0000313" key="16">
    <source>
        <dbReference type="EMBL" id="TCK98829.1"/>
    </source>
</evidence>
<evidence type="ECO:0000256" key="13">
    <source>
        <dbReference type="HAMAP-Rule" id="MF_00041"/>
    </source>
</evidence>
<evidence type="ECO:0000256" key="11">
    <source>
        <dbReference type="ARBA" id="ARBA00023146"/>
    </source>
</evidence>
<keyword evidence="9 13" id="KW-0067">ATP-binding</keyword>
<dbReference type="Pfam" id="PF09190">
    <property type="entry name" value="DALR_2"/>
    <property type="match status" value="1"/>
</dbReference>
<dbReference type="InterPro" id="IPR024909">
    <property type="entry name" value="Cys-tRNA/MSH_ligase"/>
</dbReference>
<keyword evidence="10 13" id="KW-0648">Protein biosynthesis</keyword>
<evidence type="ECO:0000256" key="8">
    <source>
        <dbReference type="ARBA" id="ARBA00022833"/>
    </source>
</evidence>
<dbReference type="InterPro" id="IPR015273">
    <property type="entry name" value="Cys-tRNA-synt_Ia_DALR"/>
</dbReference>
<keyword evidence="14" id="KW-0175">Coiled coil</keyword>
<name>A0A4R1N707_9FIRM</name>
<dbReference type="GO" id="GO:0005524">
    <property type="term" value="F:ATP binding"/>
    <property type="evidence" value="ECO:0007669"/>
    <property type="project" value="UniProtKB-UniRule"/>
</dbReference>
<keyword evidence="7 13" id="KW-0547">Nucleotide-binding</keyword>
<evidence type="ECO:0000313" key="17">
    <source>
        <dbReference type="Proteomes" id="UP000294545"/>
    </source>
</evidence>